<dbReference type="InterPro" id="IPR000594">
    <property type="entry name" value="ThiF_NAD_FAD-bd"/>
</dbReference>
<feature type="transmembrane region" description="Helical" evidence="2">
    <location>
        <begin position="35"/>
        <end position="61"/>
    </location>
</feature>
<protein>
    <submittedName>
        <fullName evidence="4">HesA/MoeB/ThiF family protein</fullName>
    </submittedName>
</protein>
<name>A0AAF0D3I6_ODILC</name>
<dbReference type="Pfam" id="PF00899">
    <property type="entry name" value="ThiF"/>
    <property type="match status" value="1"/>
</dbReference>
<dbReference type="GO" id="GO:0004792">
    <property type="term" value="F:thiosulfate-cyanide sulfurtransferase activity"/>
    <property type="evidence" value="ECO:0007669"/>
    <property type="project" value="TreeGrafter"/>
</dbReference>
<organism evidence="4 5">
    <name type="scientific">Odinarchaeota yellowstonii (strain LCB_4)</name>
    <dbReference type="NCBI Taxonomy" id="1841599"/>
    <lineage>
        <taxon>Archaea</taxon>
        <taxon>Promethearchaeati</taxon>
        <taxon>Candidatus Odinarchaeota</taxon>
        <taxon>Candidatus Odinarchaeia</taxon>
        <taxon>Candidatus Odinarchaeales</taxon>
        <taxon>Candidatus Odinarchaeaceae</taxon>
        <taxon>Candidatus Odinarchaeum</taxon>
    </lineage>
</organism>
<dbReference type="GO" id="GO:0005737">
    <property type="term" value="C:cytoplasm"/>
    <property type="evidence" value="ECO:0007669"/>
    <property type="project" value="TreeGrafter"/>
</dbReference>
<dbReference type="KEGG" id="oyw:OdinLCB4_003515"/>
<dbReference type="FunFam" id="3.40.50.720:FF:000080">
    <property type="entry name" value="Thiazole biosynthesis adenylyltransferase ThiF"/>
    <property type="match status" value="1"/>
</dbReference>
<proteinExistence type="inferred from homology"/>
<evidence type="ECO:0000256" key="2">
    <source>
        <dbReference type="SAM" id="Phobius"/>
    </source>
</evidence>
<dbReference type="EMBL" id="CP091871">
    <property type="protein sequence ID" value="WEU40984.1"/>
    <property type="molecule type" value="Genomic_DNA"/>
</dbReference>
<dbReference type="InterPro" id="IPR045886">
    <property type="entry name" value="ThiF/MoeB/HesA"/>
</dbReference>
<evidence type="ECO:0000256" key="1">
    <source>
        <dbReference type="ARBA" id="ARBA00009919"/>
    </source>
</evidence>
<reference evidence="4" key="2">
    <citation type="journal article" date="2022" name="Nat. Microbiol.">
        <title>A closed Candidatus Odinarchaeum chromosome exposes Asgard archaeal viruses.</title>
        <authorList>
            <person name="Tamarit D."/>
            <person name="Caceres E.F."/>
            <person name="Krupovic M."/>
            <person name="Nijland R."/>
            <person name="Eme L."/>
            <person name="Robinson N.P."/>
            <person name="Ettema T.J.G."/>
        </authorList>
    </citation>
    <scope>NUCLEOTIDE SEQUENCE</scope>
    <source>
        <strain evidence="4">LCB_4</strain>
    </source>
</reference>
<dbReference type="AlphaFoldDB" id="A0AAF0D3I6"/>
<dbReference type="InterPro" id="IPR035985">
    <property type="entry name" value="Ubiquitin-activating_enz"/>
</dbReference>
<reference evidence="4" key="1">
    <citation type="journal article" date="2017" name="Nature">
        <title>Asgard archaea illuminate the origin of eukaryotic cellular complexity.</title>
        <authorList>
            <person name="Zaremba-Niedzwiedzka K."/>
            <person name="Caceres E.F."/>
            <person name="Saw J.H."/>
            <person name="Backstrom D."/>
            <person name="Juzokaite L."/>
            <person name="Vancaester E."/>
            <person name="Seitz K.W."/>
            <person name="Anantharaman K."/>
            <person name="Starnawski P."/>
            <person name="Kjeldsen K.U."/>
            <person name="Scott M.B."/>
            <person name="Nunoura T."/>
            <person name="Banfield J.F."/>
            <person name="Schramm A."/>
            <person name="Baker B.J."/>
            <person name="Spang A."/>
            <person name="Ettema T.J.G."/>
        </authorList>
    </citation>
    <scope>NUCLEOTIDE SEQUENCE</scope>
    <source>
        <strain evidence="4">LCB_4</strain>
    </source>
</reference>
<evidence type="ECO:0000259" key="3">
    <source>
        <dbReference type="Pfam" id="PF00899"/>
    </source>
</evidence>
<keyword evidence="2" id="KW-1133">Transmembrane helix</keyword>
<dbReference type="PANTHER" id="PTHR10953">
    <property type="entry name" value="UBIQUITIN-ACTIVATING ENZYME E1"/>
    <property type="match status" value="1"/>
</dbReference>
<feature type="domain" description="THIF-type NAD/FAD binding fold" evidence="3">
    <location>
        <begin position="13"/>
        <end position="242"/>
    </location>
</feature>
<evidence type="ECO:0000313" key="5">
    <source>
        <dbReference type="Proteomes" id="UP000186851"/>
    </source>
</evidence>
<dbReference type="GO" id="GO:0016779">
    <property type="term" value="F:nucleotidyltransferase activity"/>
    <property type="evidence" value="ECO:0007669"/>
    <property type="project" value="TreeGrafter"/>
</dbReference>
<dbReference type="Gene3D" id="3.40.50.720">
    <property type="entry name" value="NAD(P)-binding Rossmann-like Domain"/>
    <property type="match status" value="1"/>
</dbReference>
<accession>A0AAF0D3I6</accession>
<keyword evidence="2" id="KW-0472">Membrane</keyword>
<sequence>MDVSLSDSEKIRYDRQIRIQNWGLEKQIKLKKSKVAVIGVGGLGSPISIYLAAAGVGKIILVDSEKFELSNLNRQIIASTCDLNRFKAEAAAEKLKKLNPEINVVYNTALLDENNINGIIGGCDVIVDALDNWGTRFLLNRFCVSKNIPLVHGGVTGWGGQTFTVLPRRGPCLECVFKGVGEVEGGFPVVGVTPGIIGLIEALEVIKLLTGLGKPLYDKMLVFDGLETSFEYVDIKRNLKCEVCGEG</sequence>
<dbReference type="SUPFAM" id="SSF69572">
    <property type="entry name" value="Activating enzymes of the ubiquitin-like proteins"/>
    <property type="match status" value="1"/>
</dbReference>
<dbReference type="Proteomes" id="UP000186851">
    <property type="component" value="Chromosome"/>
</dbReference>
<dbReference type="PANTHER" id="PTHR10953:SF102">
    <property type="entry name" value="ADENYLYLTRANSFERASE AND SULFURTRANSFERASE MOCS3"/>
    <property type="match status" value="1"/>
</dbReference>
<dbReference type="CDD" id="cd00757">
    <property type="entry name" value="ThiF_MoeB_HesA_family"/>
    <property type="match status" value="1"/>
</dbReference>
<gene>
    <name evidence="4" type="ORF">OdinLCB4_003515</name>
</gene>
<dbReference type="GO" id="GO:0008641">
    <property type="term" value="F:ubiquitin-like modifier activating enzyme activity"/>
    <property type="evidence" value="ECO:0007669"/>
    <property type="project" value="InterPro"/>
</dbReference>
<comment type="similarity">
    <text evidence="1">Belongs to the HesA/MoeB/ThiF family.</text>
</comment>
<keyword evidence="2" id="KW-0812">Transmembrane</keyword>
<evidence type="ECO:0000313" key="4">
    <source>
        <dbReference type="EMBL" id="WEU40984.1"/>
    </source>
</evidence>